<dbReference type="SUPFAM" id="SSF53790">
    <property type="entry name" value="Tetrapyrrole methylase"/>
    <property type="match status" value="1"/>
</dbReference>
<dbReference type="InterPro" id="IPR014777">
    <property type="entry name" value="4pyrrole_Mease_sub1"/>
</dbReference>
<protein>
    <submittedName>
        <fullName evidence="3">Tetrapyrrole methylase family protein / MazG family protein</fullName>
    </submittedName>
</protein>
<dbReference type="CDD" id="cd11723">
    <property type="entry name" value="YabN_N_like"/>
    <property type="match status" value="1"/>
</dbReference>
<dbReference type="Proteomes" id="UP000198564">
    <property type="component" value="Unassembled WGS sequence"/>
</dbReference>
<evidence type="ECO:0000313" key="3">
    <source>
        <dbReference type="EMBL" id="SEI65698.1"/>
    </source>
</evidence>
<dbReference type="InterPro" id="IPR035996">
    <property type="entry name" value="4pyrrol_Methylase_sf"/>
</dbReference>
<sequence>MYNINIVGLGPGDKDQMPIKTEKLIKEAKTVFLRTKDHPAVKELETEGVCFKSFDDLYEDAGEDFEVVYTSIVEQLIKLAEEKEVLYAVPGHPMVAERTVKELLENYPNVNILGGKSFIDDLFQSVKVDPVEGFQLLDSFDLNHDTINTGQHLIVMQVFNALMAGEVKLTLMEKYPDDHEVAVVDAAGSAQEKITWMPLYEIDRFAGVYNLRSLYIPPLERDEQVTSLSTLQYYIDRVTDPEKGDVWINEQTAHSLIKYLNEETEELVQAIQKEDSENWMEELGDVLTQLLYQSSIAEKEGLFTFEEVLETVNRKIRRRHPHVFDGVKASTPEEVNAIWQNIKTEEKRGKDETR</sequence>
<dbReference type="PANTHER" id="PTHR30522:SF0">
    <property type="entry name" value="NUCLEOSIDE TRIPHOSPHATE PYROPHOSPHOHYDROLASE"/>
    <property type="match status" value="1"/>
</dbReference>
<keyword evidence="3" id="KW-0489">Methyltransferase</keyword>
<dbReference type="InterPro" id="IPR000878">
    <property type="entry name" value="4pyrrol_Mease"/>
</dbReference>
<dbReference type="SUPFAM" id="SSF101386">
    <property type="entry name" value="all-alpha NTP pyrophosphatases"/>
    <property type="match status" value="1"/>
</dbReference>
<dbReference type="RefSeq" id="WP_091633657.1">
    <property type="nucleotide sequence ID" value="NZ_FNYW01000008.1"/>
</dbReference>
<dbReference type="GO" id="GO:0046047">
    <property type="term" value="P:TTP catabolic process"/>
    <property type="evidence" value="ECO:0007669"/>
    <property type="project" value="TreeGrafter"/>
</dbReference>
<dbReference type="OrthoDB" id="9808939at2"/>
<reference evidence="4" key="1">
    <citation type="submission" date="2016-10" db="EMBL/GenBank/DDBJ databases">
        <authorList>
            <person name="Varghese N."/>
            <person name="Submissions S."/>
        </authorList>
    </citation>
    <scope>NUCLEOTIDE SEQUENCE [LARGE SCALE GENOMIC DNA]</scope>
    <source>
        <strain evidence="4">DSM 25751</strain>
    </source>
</reference>
<proteinExistence type="predicted"/>
<dbReference type="GO" id="GO:0046061">
    <property type="term" value="P:dATP catabolic process"/>
    <property type="evidence" value="ECO:0007669"/>
    <property type="project" value="TreeGrafter"/>
</dbReference>
<keyword evidence="4" id="KW-1185">Reference proteome</keyword>
<dbReference type="EMBL" id="FNYW01000008">
    <property type="protein sequence ID" value="SEI65698.1"/>
    <property type="molecule type" value="Genomic_DNA"/>
</dbReference>
<dbReference type="GO" id="GO:0046052">
    <property type="term" value="P:UTP catabolic process"/>
    <property type="evidence" value="ECO:0007669"/>
    <property type="project" value="TreeGrafter"/>
</dbReference>
<dbReference type="GO" id="GO:0047429">
    <property type="term" value="F:nucleoside triphosphate diphosphatase activity"/>
    <property type="evidence" value="ECO:0007669"/>
    <property type="project" value="TreeGrafter"/>
</dbReference>
<organism evidence="3 4">
    <name type="scientific">Alkalibacterium gilvum</name>
    <dbReference type="NCBI Taxonomy" id="1130080"/>
    <lineage>
        <taxon>Bacteria</taxon>
        <taxon>Bacillati</taxon>
        <taxon>Bacillota</taxon>
        <taxon>Bacilli</taxon>
        <taxon>Lactobacillales</taxon>
        <taxon>Carnobacteriaceae</taxon>
        <taxon>Alkalibacterium</taxon>
    </lineage>
</organism>
<dbReference type="GO" id="GO:0032259">
    <property type="term" value="P:methylation"/>
    <property type="evidence" value="ECO:0007669"/>
    <property type="project" value="UniProtKB-KW"/>
</dbReference>
<dbReference type="GO" id="GO:0008168">
    <property type="term" value="F:methyltransferase activity"/>
    <property type="evidence" value="ECO:0007669"/>
    <property type="project" value="UniProtKB-KW"/>
</dbReference>
<dbReference type="Gene3D" id="1.10.287.1080">
    <property type="entry name" value="MazG-like"/>
    <property type="match status" value="1"/>
</dbReference>
<feature type="domain" description="Tetrapyrrole methylase" evidence="1">
    <location>
        <begin position="4"/>
        <end position="202"/>
    </location>
</feature>
<accession>A0A1H6SC33</accession>
<gene>
    <name evidence="3" type="ORF">SAMN04488113_10830</name>
</gene>
<dbReference type="PANTHER" id="PTHR30522">
    <property type="entry name" value="NUCLEOSIDE TRIPHOSPHATE PYROPHOSPHOHYDROLASE"/>
    <property type="match status" value="1"/>
</dbReference>
<dbReference type="InterPro" id="IPR048015">
    <property type="entry name" value="NTP-PPase_MazG-like_N"/>
</dbReference>
<evidence type="ECO:0000259" key="1">
    <source>
        <dbReference type="Pfam" id="PF00590"/>
    </source>
</evidence>
<dbReference type="CDD" id="cd11528">
    <property type="entry name" value="NTP-PPase_MazG_Nterm"/>
    <property type="match status" value="1"/>
</dbReference>
<keyword evidence="3" id="KW-0808">Transferase</keyword>
<feature type="domain" description="NTP pyrophosphohydrolase MazG-like" evidence="2">
    <location>
        <begin position="251"/>
        <end position="324"/>
    </location>
</feature>
<name>A0A1H6SC33_9LACT</name>
<dbReference type="GO" id="GO:0006203">
    <property type="term" value="P:dGTP catabolic process"/>
    <property type="evidence" value="ECO:0007669"/>
    <property type="project" value="TreeGrafter"/>
</dbReference>
<dbReference type="STRING" id="1130080.SAMN04488113_10830"/>
<dbReference type="Pfam" id="PF00590">
    <property type="entry name" value="TP_methylase"/>
    <property type="match status" value="1"/>
</dbReference>
<dbReference type="Gene3D" id="3.40.1010.10">
    <property type="entry name" value="Cobalt-precorrin-4 Transmethylase, Domain 1"/>
    <property type="match status" value="1"/>
</dbReference>
<dbReference type="InterPro" id="IPR004518">
    <property type="entry name" value="MazG-like_dom"/>
</dbReference>
<dbReference type="AlphaFoldDB" id="A0A1H6SC33"/>
<evidence type="ECO:0000259" key="2">
    <source>
        <dbReference type="Pfam" id="PF03819"/>
    </source>
</evidence>
<evidence type="ECO:0000313" key="4">
    <source>
        <dbReference type="Proteomes" id="UP000198564"/>
    </source>
</evidence>
<dbReference type="InterPro" id="IPR035013">
    <property type="entry name" value="YabN_N"/>
</dbReference>
<dbReference type="InterPro" id="IPR011551">
    <property type="entry name" value="NTP_PyrPHydrolase_MazG"/>
</dbReference>
<dbReference type="GO" id="GO:0046081">
    <property type="term" value="P:dUTP catabolic process"/>
    <property type="evidence" value="ECO:0007669"/>
    <property type="project" value="TreeGrafter"/>
</dbReference>
<dbReference type="Pfam" id="PF03819">
    <property type="entry name" value="MazG"/>
    <property type="match status" value="1"/>
</dbReference>
<dbReference type="GO" id="GO:0046076">
    <property type="term" value="P:dTTP catabolic process"/>
    <property type="evidence" value="ECO:0007669"/>
    <property type="project" value="TreeGrafter"/>
</dbReference>